<evidence type="ECO:0000313" key="3">
    <source>
        <dbReference type="EMBL" id="OJH14087.1"/>
    </source>
</evidence>
<evidence type="ECO:0000259" key="2">
    <source>
        <dbReference type="Pfam" id="PF07282"/>
    </source>
</evidence>
<feature type="domain" description="Cas12f1-like TNB" evidence="2">
    <location>
        <begin position="54"/>
        <end position="120"/>
    </location>
</feature>
<geneLocation type="plasmid" evidence="3">
    <name>unnamed</name>
</geneLocation>
<protein>
    <recommendedName>
        <fullName evidence="2">Cas12f1-like TNB domain-containing protein</fullName>
    </recommendedName>
</protein>
<comment type="caution">
    <text evidence="3">The sequence shown here is derived from an EMBL/GenBank/DDBJ whole genome shotgun (WGS) entry which is preliminary data.</text>
</comment>
<organism evidence="3">
    <name type="scientific">Borrelia bissettiae</name>
    <name type="common">Borreliella bissettiae</name>
    <dbReference type="NCBI Taxonomy" id="64897"/>
    <lineage>
        <taxon>Bacteria</taxon>
        <taxon>Pseudomonadati</taxon>
        <taxon>Spirochaetota</taxon>
        <taxon>Spirochaetia</taxon>
        <taxon>Spirochaetales</taxon>
        <taxon>Borreliaceae</taxon>
        <taxon>Borreliella</taxon>
    </lineage>
</organism>
<dbReference type="GO" id="GO:0003677">
    <property type="term" value="F:DNA binding"/>
    <property type="evidence" value="ECO:0007669"/>
    <property type="project" value="UniProtKB-KW"/>
</dbReference>
<keyword evidence="3" id="KW-0614">Plasmid</keyword>
<dbReference type="PROSITE" id="PS51257">
    <property type="entry name" value="PROKAR_LIPOPROTEIN"/>
    <property type="match status" value="1"/>
</dbReference>
<evidence type="ECO:0000256" key="1">
    <source>
        <dbReference type="ARBA" id="ARBA00023125"/>
    </source>
</evidence>
<reference evidence="3" key="1">
    <citation type="journal article" date="2015" name="Microbiology">
        <title>Similarities in murine infection and immune response to Borrelia bissettii and Borrelia burgdorferi sensu stricto.</title>
        <authorList>
            <person name="Leydet B.F.Jr."/>
            <person name="Liang F.T."/>
        </authorList>
    </citation>
    <scope>NUCLEOTIDE SEQUENCE [LARGE SCALE GENOMIC DNA]</scope>
    <source>
        <strain evidence="3">CO275</strain>
        <plasmid evidence="3">unnamed</plasmid>
    </source>
</reference>
<keyword evidence="1" id="KW-0238">DNA-binding</keyword>
<name>A0A1L8Z8L8_BORBI</name>
<sequence>MQNKIFIFCILIMLLISCRQCYERQEIIIHTLENLSIKGMQKGMFGKSINDLGWSEFVRQLSYKSEWYGSSLYKVDRYFPSSKLCSSCHIKNTTLRLSDTRWTCSSCNTLHDRDINASLNFKAYYYKEIKTKAGTA</sequence>
<dbReference type="Pfam" id="PF07282">
    <property type="entry name" value="Cas12f1-like_TNB"/>
    <property type="match status" value="1"/>
</dbReference>
<accession>A0A1L8Z8L8</accession>
<dbReference type="InterPro" id="IPR010095">
    <property type="entry name" value="Cas12f1-like_TNB"/>
</dbReference>
<proteinExistence type="predicted"/>
<dbReference type="AlphaFoldDB" id="A0A1L8Z8L8"/>
<reference evidence="3" key="2">
    <citation type="submission" date="2015-07" db="EMBL/GenBank/DDBJ databases">
        <authorList>
            <person name="Noorani M."/>
        </authorList>
    </citation>
    <scope>NUCLEOTIDE SEQUENCE</scope>
    <source>
        <strain evidence="3">CO275</strain>
        <plasmid evidence="3">unnamed</plasmid>
    </source>
</reference>
<dbReference type="EMBL" id="JNBW01000731">
    <property type="protein sequence ID" value="OJH14087.1"/>
    <property type="molecule type" value="Genomic_DNA"/>
</dbReference>
<gene>
    <name evidence="3" type="ORF">ER70_10790</name>
</gene>